<dbReference type="AlphaFoldDB" id="A0A673M7Y9"/>
<dbReference type="PANTHER" id="PTHR23313">
    <property type="entry name" value="TSEC1-RELATED"/>
    <property type="match status" value="1"/>
</dbReference>
<dbReference type="Ensembl" id="ENSSRHT00000087691.1">
    <property type="protein sequence ID" value="ENSSRHP00000085379.1"/>
    <property type="gene ID" value="ENSSRHG00000042266.1"/>
</dbReference>
<sequence length="251" mass="28691">MGPVFHLFALTATYFCCVTWIMRNKNYSAKSSKPNKPGSGNRKNPQKAPQTVVDDVAIPEDFGDFSLAKTISKIEDRVSDDLTEEHLQDDIMPSAGDEIEAQIRFLKAKLRVMMMKTLRSKELFLKCEGLQQQVAALQKVLELLAKYYSKFSPQATEKKQPVPKLKQSSKVTQEQQTFETLQAENRKLERQKAELIAGFKKQLKLIDILKRQKLHFEAAKLLSFTEEEFMKALDWGKDGVSLIGFCFVFCK</sequence>
<evidence type="ECO:0000313" key="4">
    <source>
        <dbReference type="Proteomes" id="UP000472270"/>
    </source>
</evidence>
<reference evidence="3" key="2">
    <citation type="submission" date="2025-09" db="UniProtKB">
        <authorList>
            <consortium name="Ensembl"/>
        </authorList>
    </citation>
    <scope>IDENTIFICATION</scope>
</reference>
<evidence type="ECO:0000256" key="1">
    <source>
        <dbReference type="SAM" id="Coils"/>
    </source>
</evidence>
<accession>A0A673M7Y9</accession>
<keyword evidence="1" id="KW-0175">Coiled coil</keyword>
<keyword evidence="4" id="KW-1185">Reference proteome</keyword>
<name>A0A673M7Y9_9TELE</name>
<feature type="coiled-coil region" evidence="1">
    <location>
        <begin position="171"/>
        <end position="198"/>
    </location>
</feature>
<feature type="region of interest" description="Disordered" evidence="2">
    <location>
        <begin position="29"/>
        <end position="50"/>
    </location>
</feature>
<dbReference type="PANTHER" id="PTHR23313:SF0">
    <property type="entry name" value="TESTIS-EXPRESSED PROTEIN 9"/>
    <property type="match status" value="1"/>
</dbReference>
<evidence type="ECO:0000313" key="3">
    <source>
        <dbReference type="Ensembl" id="ENSSRHP00000085379.1"/>
    </source>
</evidence>
<protein>
    <submittedName>
        <fullName evidence="3">Testis expressed 9</fullName>
    </submittedName>
</protein>
<proteinExistence type="predicted"/>
<dbReference type="Proteomes" id="UP000472270">
    <property type="component" value="Unassembled WGS sequence"/>
</dbReference>
<evidence type="ECO:0000256" key="2">
    <source>
        <dbReference type="SAM" id="MobiDB-lite"/>
    </source>
</evidence>
<reference evidence="3" key="1">
    <citation type="submission" date="2025-08" db="UniProtKB">
        <authorList>
            <consortium name="Ensembl"/>
        </authorList>
    </citation>
    <scope>IDENTIFICATION</scope>
</reference>
<organism evidence="3 4">
    <name type="scientific">Sinocyclocheilus rhinocerous</name>
    <dbReference type="NCBI Taxonomy" id="307959"/>
    <lineage>
        <taxon>Eukaryota</taxon>
        <taxon>Metazoa</taxon>
        <taxon>Chordata</taxon>
        <taxon>Craniata</taxon>
        <taxon>Vertebrata</taxon>
        <taxon>Euteleostomi</taxon>
        <taxon>Actinopterygii</taxon>
        <taxon>Neopterygii</taxon>
        <taxon>Teleostei</taxon>
        <taxon>Ostariophysi</taxon>
        <taxon>Cypriniformes</taxon>
        <taxon>Cyprinidae</taxon>
        <taxon>Cyprininae</taxon>
        <taxon>Sinocyclocheilus</taxon>
    </lineage>
</organism>